<keyword evidence="2" id="KW-1185">Reference proteome</keyword>
<dbReference type="EMBL" id="JABFUD020000009">
    <property type="protein sequence ID" value="KAI5075501.1"/>
    <property type="molecule type" value="Genomic_DNA"/>
</dbReference>
<dbReference type="AlphaFoldDB" id="A0A9D4UX25"/>
<reference evidence="1" key="1">
    <citation type="submission" date="2021-01" db="EMBL/GenBank/DDBJ databases">
        <title>Adiantum capillus-veneris genome.</title>
        <authorList>
            <person name="Fang Y."/>
            <person name="Liao Q."/>
        </authorList>
    </citation>
    <scope>NUCLEOTIDE SEQUENCE</scope>
    <source>
        <strain evidence="1">H3</strain>
        <tissue evidence="1">Leaf</tissue>
    </source>
</reference>
<proteinExistence type="predicted"/>
<sequence>MELKEASQFTTRRLALGGDGRLSTSFVMWWSSEIEAMPWVCRWKKFGGRICGVEFMARSGGWRYNGLEGKEELGFSSAWKGVAIVD</sequence>
<gene>
    <name evidence="1" type="ORF">GOP47_0009577</name>
</gene>
<accession>A0A9D4UX25</accession>
<dbReference type="Proteomes" id="UP000886520">
    <property type="component" value="Chromosome 9"/>
</dbReference>
<organism evidence="1 2">
    <name type="scientific">Adiantum capillus-veneris</name>
    <name type="common">Maidenhair fern</name>
    <dbReference type="NCBI Taxonomy" id="13818"/>
    <lineage>
        <taxon>Eukaryota</taxon>
        <taxon>Viridiplantae</taxon>
        <taxon>Streptophyta</taxon>
        <taxon>Embryophyta</taxon>
        <taxon>Tracheophyta</taxon>
        <taxon>Polypodiopsida</taxon>
        <taxon>Polypodiidae</taxon>
        <taxon>Polypodiales</taxon>
        <taxon>Pteridineae</taxon>
        <taxon>Pteridaceae</taxon>
        <taxon>Vittarioideae</taxon>
        <taxon>Adiantum</taxon>
    </lineage>
</organism>
<evidence type="ECO:0000313" key="2">
    <source>
        <dbReference type="Proteomes" id="UP000886520"/>
    </source>
</evidence>
<name>A0A9D4UX25_ADICA</name>
<protein>
    <submittedName>
        <fullName evidence="1">Uncharacterized protein</fullName>
    </submittedName>
</protein>
<evidence type="ECO:0000313" key="1">
    <source>
        <dbReference type="EMBL" id="KAI5075501.1"/>
    </source>
</evidence>
<comment type="caution">
    <text evidence="1">The sequence shown here is derived from an EMBL/GenBank/DDBJ whole genome shotgun (WGS) entry which is preliminary data.</text>
</comment>